<sequence length="53" mass="5620">MNEHLFLKGQRVITSQGKGEVVDAIGNKIVVKLDDGATETFLADDLTDDSSAG</sequence>
<evidence type="ECO:0000313" key="2">
    <source>
        <dbReference type="Proteomes" id="UP000199072"/>
    </source>
</evidence>
<protein>
    <submittedName>
        <fullName evidence="1">Uncharacterized protein</fullName>
    </submittedName>
</protein>
<name>A0A1G7H559_9SPHI</name>
<gene>
    <name evidence="1" type="ORF">SAMN05216464_11159</name>
</gene>
<keyword evidence="2" id="KW-1185">Reference proteome</keyword>
<dbReference type="Proteomes" id="UP000199072">
    <property type="component" value="Unassembled WGS sequence"/>
</dbReference>
<proteinExistence type="predicted"/>
<dbReference type="STRING" id="1391627.SAMN05216464_11159"/>
<reference evidence="1 2" key="1">
    <citation type="submission" date="2016-10" db="EMBL/GenBank/DDBJ databases">
        <authorList>
            <person name="de Groot N.N."/>
        </authorList>
    </citation>
    <scope>NUCLEOTIDE SEQUENCE [LARGE SCALE GENOMIC DNA]</scope>
    <source>
        <strain evidence="1 2">47C3B</strain>
    </source>
</reference>
<accession>A0A1G7H559</accession>
<dbReference type="AlphaFoldDB" id="A0A1G7H559"/>
<dbReference type="RefSeq" id="WP_162842726.1">
    <property type="nucleotide sequence ID" value="NZ_FNAI01000011.1"/>
</dbReference>
<organism evidence="1 2">
    <name type="scientific">Mucilaginibacter pineti</name>
    <dbReference type="NCBI Taxonomy" id="1391627"/>
    <lineage>
        <taxon>Bacteria</taxon>
        <taxon>Pseudomonadati</taxon>
        <taxon>Bacteroidota</taxon>
        <taxon>Sphingobacteriia</taxon>
        <taxon>Sphingobacteriales</taxon>
        <taxon>Sphingobacteriaceae</taxon>
        <taxon>Mucilaginibacter</taxon>
    </lineage>
</organism>
<evidence type="ECO:0000313" key="1">
    <source>
        <dbReference type="EMBL" id="SDE95404.1"/>
    </source>
</evidence>
<dbReference type="EMBL" id="FNAI01000011">
    <property type="protein sequence ID" value="SDE95404.1"/>
    <property type="molecule type" value="Genomic_DNA"/>
</dbReference>